<feature type="coiled-coil region" evidence="1">
    <location>
        <begin position="907"/>
        <end position="941"/>
    </location>
</feature>
<feature type="coiled-coil region" evidence="1">
    <location>
        <begin position="150"/>
        <end position="245"/>
    </location>
</feature>
<evidence type="ECO:0000313" key="2">
    <source>
        <dbReference type="Proteomes" id="UP001652625"/>
    </source>
</evidence>
<feature type="coiled-coil region" evidence="1">
    <location>
        <begin position="807"/>
        <end position="844"/>
    </location>
</feature>
<name>A0ABM4DKE9_HYDVU</name>
<protein>
    <submittedName>
        <fullName evidence="3">Golgin subfamily B member 1 isoform X11</fullName>
    </submittedName>
</protein>
<gene>
    <name evidence="3" type="primary">LOC105844548</name>
</gene>
<feature type="coiled-coil region" evidence="1">
    <location>
        <begin position="531"/>
        <end position="631"/>
    </location>
</feature>
<dbReference type="PANTHER" id="PTHR18881:SF2">
    <property type="entry name" value="POLYAMINE-MODULATED FACTOR 1-BINDING PROTEIN 1"/>
    <property type="match status" value="1"/>
</dbReference>
<feature type="coiled-coil region" evidence="1">
    <location>
        <begin position="688"/>
        <end position="757"/>
    </location>
</feature>
<sequence>MNKLIGNGIEEDINKLSKPDITKCFFNENKLKEQLQALQGYITDLSEENDLLVETIEELENESNLQIFDFNSKFCELSAIIEKLEKENVELNLHKDKLQSDVNIFISLFKDKSIQPSYLEFKSFPISQLCDEGFECEIQTSKDNMTTLEVDQLKEDLENEKNKNDLMIHEKDLLIKKLQDEISECDKEKQALSEKIFKQDQLLFDLQSKSSSKSEEQILMLEKNINELKLQHEDEQKTMANEKIALQKSISELKLQLEDERKIMTAEVANQYDVASKLRDELSECKIKFEDTVKQVRFQGEIIVNLRKDMKVCEQQNMEYRNKLLTLEATLEENSLETAISQVSQEKYNYNGDDIKKVNDNGDDIKKANEGEDEQKSFDEIDVDDQKLSSTENVESLLKHQVEHIDQLEKYITELEEKLHASEKIQADYENTITGLKVVNQNAQNQIEEYKVYLQEMNEKLDSSEKLREQEIHKNSLNEEKMVCFHDETIQLRRDLEYINAEVKAKNILIDQATTEGLTYKQKYAEKDVELQNQLVIIKQLEVNYEKISNELLELRANACEEILFKEQKILCLSEELEMANLRYSNISEELTSLETELENKSKSVDFSDDLNLMKTQLEVAQEDIHQLEMGLTLITEKHEALLKENVVKDSSVINLQTELDVTQQEFEHVIDDIDNKTMEIERLTIVIGHLQKSCQTLEAEKDNLEKQVVTQELYIDKLQTKIQLLEENNMNSSEQLEKLKIELEKSFHDISTLNQKLAKQSDYLISLENLLVHLKKDAGETKMQNNLLEDTLREIKDSLDQNVDDCNHYKTLYSKLNSEYKSLEELQKKTQNACSLLQKKNTELLEEIDFFKTETSEAAEQVVHLQNCFDCLVSQCNKKSLKLNSPTSSPSDSLLQKKIRNTIDQFELLENIFQDYMTENKNLSEKVKEYSNNLAVKEMHLSQKINELTLKLEELYRSEHALKESDDKYNVILDKYNVILDEKNSLLLKVAAMEKALKNVQSDLRYSLDEEKNKEIQVEKLHEKIKEKDKETTIYKSKIEDLSNENQSYQDILMRYERQLNDAQNQNTQLSIQLEQKCRLILAAQESIVKLQKRAECSKKEISNSEQRSAELELSKLSDLHKDLIDKYKEEKSSNNQLHEELNSSLIQHQALLEEVASKDAELRVLKTEWQATKNKCHRYENELKLSKDLEENLMKEKQELQNSYSKAQQSLVMQGSKRKKLENYLKKTLDKLSASENEVCRLSICTADLKKEMQLTAEQQRQCNLTISELEEKIVSLKYKVKDAEENLIIKEEEIEMAKNANSKLNHEKSQLHAELHEIQKELEGIRHNRNSYSKEYHDDLLQANSERSEKEVLFRSYINEQEETISQLRTEVRELKTALINERNIRSHTIDDLQKRIKMYLETIQQLHKQLSDLSAENFRQKELLDWQAYSRKNLHDQLKTQEKDLSSLRENLNRSFEEIMVSPNQKP</sequence>
<reference evidence="3" key="1">
    <citation type="submission" date="2025-08" db="UniProtKB">
        <authorList>
            <consortium name="RefSeq"/>
        </authorList>
    </citation>
    <scope>IDENTIFICATION</scope>
</reference>
<dbReference type="RefSeq" id="XP_065675006.1">
    <property type="nucleotide sequence ID" value="XM_065818934.1"/>
</dbReference>
<dbReference type="InterPro" id="IPR037391">
    <property type="entry name" value="PMF1-bd"/>
</dbReference>
<dbReference type="SUPFAM" id="SSF57997">
    <property type="entry name" value="Tropomyosin"/>
    <property type="match status" value="1"/>
</dbReference>
<evidence type="ECO:0000256" key="1">
    <source>
        <dbReference type="SAM" id="Coils"/>
    </source>
</evidence>
<dbReference type="Proteomes" id="UP001652625">
    <property type="component" value="Chromosome 15"/>
</dbReference>
<proteinExistence type="predicted"/>
<feature type="coiled-coil region" evidence="1">
    <location>
        <begin position="984"/>
        <end position="1240"/>
    </location>
</feature>
<feature type="coiled-coil region" evidence="1">
    <location>
        <begin position="1269"/>
        <end position="1462"/>
    </location>
</feature>
<organism evidence="2 3">
    <name type="scientific">Hydra vulgaris</name>
    <name type="common">Hydra</name>
    <name type="synonym">Hydra attenuata</name>
    <dbReference type="NCBI Taxonomy" id="6087"/>
    <lineage>
        <taxon>Eukaryota</taxon>
        <taxon>Metazoa</taxon>
        <taxon>Cnidaria</taxon>
        <taxon>Hydrozoa</taxon>
        <taxon>Hydroidolina</taxon>
        <taxon>Anthoathecata</taxon>
        <taxon>Aplanulata</taxon>
        <taxon>Hydridae</taxon>
        <taxon>Hydra</taxon>
    </lineage>
</organism>
<dbReference type="PANTHER" id="PTHR18881">
    <property type="entry name" value="POLYAMINE-MODULATED FACTOR 1-BINDING PROTEIN 1-RELATED"/>
    <property type="match status" value="1"/>
</dbReference>
<keyword evidence="1" id="KW-0175">Coiled coil</keyword>
<feature type="coiled-coil region" evidence="1">
    <location>
        <begin position="303"/>
        <end position="330"/>
    </location>
</feature>
<keyword evidence="2" id="KW-1185">Reference proteome</keyword>
<feature type="coiled-coil region" evidence="1">
    <location>
        <begin position="28"/>
        <end position="101"/>
    </location>
</feature>
<evidence type="ECO:0000313" key="3">
    <source>
        <dbReference type="RefSeq" id="XP_065675006.1"/>
    </source>
</evidence>
<feature type="coiled-coil region" evidence="1">
    <location>
        <begin position="398"/>
        <end position="474"/>
    </location>
</feature>
<accession>A0ABM4DKE9</accession>
<dbReference type="GeneID" id="105844548"/>